<evidence type="ECO:0000313" key="1">
    <source>
        <dbReference type="EMBL" id="CAG8713489.1"/>
    </source>
</evidence>
<feature type="non-terminal residue" evidence="1">
    <location>
        <position position="1"/>
    </location>
</feature>
<sequence length="67" mass="7124">SKSSDEEKTEAFAFDAIGEATPSRVDRNVPWLVENLGIQALTPVIIVSSMAPQSPSKRGNPPSSVRG</sequence>
<dbReference type="Proteomes" id="UP000789525">
    <property type="component" value="Unassembled WGS sequence"/>
</dbReference>
<accession>A0ACA9PKB6</accession>
<comment type="caution">
    <text evidence="1">The sequence shown here is derived from an EMBL/GenBank/DDBJ whole genome shotgun (WGS) entry which is preliminary data.</text>
</comment>
<protein>
    <submittedName>
        <fullName evidence="1">6457_t:CDS:1</fullName>
    </submittedName>
</protein>
<organism evidence="1 2">
    <name type="scientific">Acaulospora colombiana</name>
    <dbReference type="NCBI Taxonomy" id="27376"/>
    <lineage>
        <taxon>Eukaryota</taxon>
        <taxon>Fungi</taxon>
        <taxon>Fungi incertae sedis</taxon>
        <taxon>Mucoromycota</taxon>
        <taxon>Glomeromycotina</taxon>
        <taxon>Glomeromycetes</taxon>
        <taxon>Diversisporales</taxon>
        <taxon>Acaulosporaceae</taxon>
        <taxon>Acaulospora</taxon>
    </lineage>
</organism>
<name>A0ACA9PKB6_9GLOM</name>
<evidence type="ECO:0000313" key="2">
    <source>
        <dbReference type="Proteomes" id="UP000789525"/>
    </source>
</evidence>
<dbReference type="EMBL" id="CAJVPT010036063">
    <property type="protein sequence ID" value="CAG8713489.1"/>
    <property type="molecule type" value="Genomic_DNA"/>
</dbReference>
<reference evidence="1" key="1">
    <citation type="submission" date="2021-06" db="EMBL/GenBank/DDBJ databases">
        <authorList>
            <person name="Kallberg Y."/>
            <person name="Tangrot J."/>
            <person name="Rosling A."/>
        </authorList>
    </citation>
    <scope>NUCLEOTIDE SEQUENCE</scope>
    <source>
        <strain evidence="1">CL356</strain>
    </source>
</reference>
<proteinExistence type="predicted"/>
<gene>
    <name evidence="1" type="ORF">ACOLOM_LOCUS10794</name>
</gene>
<keyword evidence="2" id="KW-1185">Reference proteome</keyword>